<dbReference type="EMBL" id="JBHRTS010000008">
    <property type="protein sequence ID" value="MFC3195442.1"/>
    <property type="molecule type" value="Genomic_DNA"/>
</dbReference>
<dbReference type="InterPro" id="IPR036812">
    <property type="entry name" value="NAD(P)_OxRdtase_dom_sf"/>
</dbReference>
<reference evidence="3" key="1">
    <citation type="journal article" date="2019" name="Int. J. Syst. Evol. Microbiol.">
        <title>The Global Catalogue of Microorganisms (GCM) 10K type strain sequencing project: providing services to taxonomists for standard genome sequencing and annotation.</title>
        <authorList>
            <consortium name="The Broad Institute Genomics Platform"/>
            <consortium name="The Broad Institute Genome Sequencing Center for Infectious Disease"/>
            <person name="Wu L."/>
            <person name="Ma J."/>
        </authorList>
    </citation>
    <scope>NUCLEOTIDE SEQUENCE [LARGE SCALE GENOMIC DNA]</scope>
    <source>
        <strain evidence="3">KCTC 42953</strain>
    </source>
</reference>
<dbReference type="Pfam" id="PF00248">
    <property type="entry name" value="Aldo_ket_red"/>
    <property type="match status" value="1"/>
</dbReference>
<sequence length="292" mass="33455">MKRRSLNQAMLLWPLFSQLSKTAVKHRSAHPIGMGTWITFDHRLADIDQAGFVRLLNAFFAGGGQMIDSSPMYGYAQQLLGQLLPLTHGAKSLFSATKVWTMGQQMGELQMRESMRLWGLSKINLMYVHNLLDWQVHLPTLKQWQQQGLIDHIGVTTSHGRRHRELIRVMQQQPIDYVQFSYNIHDREAEQYLLPVAREQGIKVVINRPFQTGGLFTRVAGKPLPRWAAEIGCQHWAQFFLKFIVSHPAVHCAIPATSQVSHMQQNMKAGLGPMPDDAMRQEMVSYWRKMIA</sequence>
<keyword evidence="3" id="KW-1185">Reference proteome</keyword>
<dbReference type="SUPFAM" id="SSF51430">
    <property type="entry name" value="NAD(P)-linked oxidoreductase"/>
    <property type="match status" value="1"/>
</dbReference>
<gene>
    <name evidence="2" type="ORF">ACFODZ_14400</name>
</gene>
<dbReference type="Proteomes" id="UP001595533">
    <property type="component" value="Unassembled WGS sequence"/>
</dbReference>
<evidence type="ECO:0000259" key="1">
    <source>
        <dbReference type="Pfam" id="PF00248"/>
    </source>
</evidence>
<dbReference type="InterPro" id="IPR023210">
    <property type="entry name" value="NADP_OxRdtase_dom"/>
</dbReference>
<dbReference type="Gene3D" id="3.20.20.100">
    <property type="entry name" value="NADP-dependent oxidoreductase domain"/>
    <property type="match status" value="1"/>
</dbReference>
<dbReference type="RefSeq" id="WP_077412646.1">
    <property type="nucleotide sequence ID" value="NZ_JBHRTS010000008.1"/>
</dbReference>
<dbReference type="PANTHER" id="PTHR43638:SF3">
    <property type="entry name" value="ALDEHYDE REDUCTASE"/>
    <property type="match status" value="1"/>
</dbReference>
<feature type="domain" description="NADP-dependent oxidoreductase" evidence="1">
    <location>
        <begin position="31"/>
        <end position="279"/>
    </location>
</feature>
<dbReference type="PANTHER" id="PTHR43638">
    <property type="entry name" value="OXIDOREDUCTASE, ALDO/KETO REDUCTASE FAMILY PROTEIN"/>
    <property type="match status" value="1"/>
</dbReference>
<accession>A0ABV7JEC7</accession>
<protein>
    <submittedName>
        <fullName evidence="2">Aldo/keto reductase</fullName>
    </submittedName>
</protein>
<dbReference type="CDD" id="cd19095">
    <property type="entry name" value="AKR_PA4992-like"/>
    <property type="match status" value="1"/>
</dbReference>
<evidence type="ECO:0000313" key="3">
    <source>
        <dbReference type="Proteomes" id="UP001595533"/>
    </source>
</evidence>
<evidence type="ECO:0000313" key="2">
    <source>
        <dbReference type="EMBL" id="MFC3195442.1"/>
    </source>
</evidence>
<name>A0ABV7JEC7_9GAMM</name>
<comment type="caution">
    <text evidence="2">The sequence shown here is derived from an EMBL/GenBank/DDBJ whole genome shotgun (WGS) entry which is preliminary data.</text>
</comment>
<proteinExistence type="predicted"/>
<organism evidence="2 3">
    <name type="scientific">Marinicella sediminis</name>
    <dbReference type="NCBI Taxonomy" id="1792834"/>
    <lineage>
        <taxon>Bacteria</taxon>
        <taxon>Pseudomonadati</taxon>
        <taxon>Pseudomonadota</taxon>
        <taxon>Gammaproteobacteria</taxon>
        <taxon>Lysobacterales</taxon>
        <taxon>Marinicellaceae</taxon>
        <taxon>Marinicella</taxon>
    </lineage>
</organism>